<dbReference type="Gene3D" id="2.40.37.10">
    <property type="entry name" value="Lyase, Ornithine Decarboxylase, Chain A, domain 1"/>
    <property type="match status" value="1"/>
</dbReference>
<name>A0ABV5X091_9MICO</name>
<feature type="binding site" evidence="4">
    <location>
        <position position="359"/>
    </location>
    <ligand>
        <name>substrate</name>
    </ligand>
</feature>
<keyword evidence="7" id="KW-1185">Reference proteome</keyword>
<dbReference type="PRINTS" id="PR00992">
    <property type="entry name" value="ALARACEMASE"/>
</dbReference>
<comment type="similarity">
    <text evidence="4">Belongs to the alanine racemase family.</text>
</comment>
<evidence type="ECO:0000313" key="6">
    <source>
        <dbReference type="EMBL" id="MFB9775868.1"/>
    </source>
</evidence>
<evidence type="ECO:0000259" key="5">
    <source>
        <dbReference type="SMART" id="SM01005"/>
    </source>
</evidence>
<evidence type="ECO:0000256" key="2">
    <source>
        <dbReference type="ARBA" id="ARBA00022898"/>
    </source>
</evidence>
<dbReference type="Pfam" id="PF01168">
    <property type="entry name" value="Ala_racemase_N"/>
    <property type="match status" value="2"/>
</dbReference>
<comment type="cofactor">
    <cofactor evidence="1 4">
        <name>pyridoxal 5'-phosphate</name>
        <dbReference type="ChEBI" id="CHEBI:597326"/>
    </cofactor>
</comment>
<accession>A0ABV5X091</accession>
<evidence type="ECO:0000256" key="4">
    <source>
        <dbReference type="HAMAP-Rule" id="MF_01201"/>
    </source>
</evidence>
<dbReference type="InterPro" id="IPR009006">
    <property type="entry name" value="Ala_racemase/Decarboxylase_C"/>
</dbReference>
<dbReference type="SUPFAM" id="SSF50621">
    <property type="entry name" value="Alanine racemase C-terminal domain-like"/>
    <property type="match status" value="1"/>
</dbReference>
<dbReference type="InterPro" id="IPR000821">
    <property type="entry name" value="Ala_racemase"/>
</dbReference>
<dbReference type="NCBIfam" id="TIGR00492">
    <property type="entry name" value="alr"/>
    <property type="match status" value="1"/>
</dbReference>
<dbReference type="InterPro" id="IPR029066">
    <property type="entry name" value="PLP-binding_barrel"/>
</dbReference>
<feature type="binding site" evidence="4">
    <location>
        <position position="150"/>
    </location>
    <ligand>
        <name>substrate</name>
    </ligand>
</feature>
<comment type="catalytic activity">
    <reaction evidence="4">
        <text>L-alanine = D-alanine</text>
        <dbReference type="Rhea" id="RHEA:20249"/>
        <dbReference type="ChEBI" id="CHEBI:57416"/>
        <dbReference type="ChEBI" id="CHEBI:57972"/>
        <dbReference type="EC" id="5.1.1.1"/>
    </reaction>
</comment>
<dbReference type="SMART" id="SM01005">
    <property type="entry name" value="Ala_racemase_C"/>
    <property type="match status" value="1"/>
</dbReference>
<comment type="caution">
    <text evidence="6">The sequence shown here is derived from an EMBL/GenBank/DDBJ whole genome shotgun (WGS) entry which is preliminary data.</text>
</comment>
<feature type="domain" description="Alanine racemase C-terminal" evidence="5">
    <location>
        <begin position="290"/>
        <end position="422"/>
    </location>
</feature>
<dbReference type="InterPro" id="IPR001608">
    <property type="entry name" value="Ala_racemase_N"/>
</dbReference>
<evidence type="ECO:0000313" key="7">
    <source>
        <dbReference type="Proteomes" id="UP001589707"/>
    </source>
</evidence>
<keyword evidence="2 4" id="KW-0663">Pyridoxal phosphate</keyword>
<dbReference type="Gene3D" id="3.20.20.10">
    <property type="entry name" value="Alanine racemase"/>
    <property type="match status" value="1"/>
</dbReference>
<dbReference type="Pfam" id="PF00842">
    <property type="entry name" value="Ala_racemase_C"/>
    <property type="match status" value="1"/>
</dbReference>
<feature type="active site" description="Proton acceptor; specific for L-alanine" evidence="4">
    <location>
        <position position="311"/>
    </location>
</feature>
<sequence length="449" mass="46253">MAAAPPSTAATRSLVTARIDTAALIRNADTIAARIAPAQLMAVVKADAYGHSTRLIAPALCAAGIRDFAVATVPEALALSQLLGTDAEASADVRILCWLFEPAADLTACTRAGIELGISTPEGLESAIAAGQATGITQNVHLKLDTGLGRNGLSLAQLEAVLNRLRQLADSCPRPVSGTVDAGDGRDAEAAVAAVPLRVTGLMTHFANADVPGDPATVDQLHRFDTLYGRLEAELPGALRAADLRVTLANSPAALSLDPVPGTHVRAGIGLYGISPFEHRTAAQLGLTPVMTVTSKVLNIKDVPAGHGASYGLTYRTARDTRFALVAGGYGDGLPRLAGNRGEVSIRGRRYPIVGRIAMDQMILDLGPAEAATAAEVAIGDEVVIIGDGTTGPSAEEWAAWCETINYEIVTCISSRVDRIAVGDRAAAGPPDISAATAGAEPEAVAHEH</sequence>
<gene>
    <name evidence="6" type="primary">alr</name>
    <name evidence="6" type="ORF">ACFFN1_05500</name>
</gene>
<reference evidence="6 7" key="1">
    <citation type="submission" date="2024-09" db="EMBL/GenBank/DDBJ databases">
        <authorList>
            <person name="Sun Q."/>
            <person name="Mori K."/>
        </authorList>
    </citation>
    <scope>NUCLEOTIDE SEQUENCE [LARGE SCALE GENOMIC DNA]</scope>
    <source>
        <strain evidence="6 7">JCM 11683</strain>
    </source>
</reference>
<dbReference type="EMBL" id="JBHMAU010000039">
    <property type="protein sequence ID" value="MFB9775868.1"/>
    <property type="molecule type" value="Genomic_DNA"/>
</dbReference>
<evidence type="ECO:0000256" key="1">
    <source>
        <dbReference type="ARBA" id="ARBA00001933"/>
    </source>
</evidence>
<dbReference type="PANTHER" id="PTHR30511">
    <property type="entry name" value="ALANINE RACEMASE"/>
    <property type="match status" value="1"/>
</dbReference>
<dbReference type="InterPro" id="IPR011079">
    <property type="entry name" value="Ala_racemase_C"/>
</dbReference>
<dbReference type="SUPFAM" id="SSF51419">
    <property type="entry name" value="PLP-binding barrel"/>
    <property type="match status" value="1"/>
</dbReference>
<dbReference type="Proteomes" id="UP001589707">
    <property type="component" value="Unassembled WGS sequence"/>
</dbReference>
<dbReference type="CDD" id="cd00430">
    <property type="entry name" value="PLPDE_III_AR"/>
    <property type="match status" value="1"/>
</dbReference>
<keyword evidence="3 4" id="KW-0413">Isomerase</keyword>
<protein>
    <recommendedName>
        <fullName evidence="4">Alanine racemase</fullName>
        <ecNumber evidence="4">5.1.1.1</ecNumber>
    </recommendedName>
</protein>
<dbReference type="RefSeq" id="WP_376839382.1">
    <property type="nucleotide sequence ID" value="NZ_JBHMAU010000039.1"/>
</dbReference>
<comment type="pathway">
    <text evidence="4">Amino-acid biosynthesis; D-alanine biosynthesis; D-alanine from L-alanine: step 1/1.</text>
</comment>
<dbReference type="GO" id="GO:0008784">
    <property type="term" value="F:alanine racemase activity"/>
    <property type="evidence" value="ECO:0007669"/>
    <property type="project" value="UniProtKB-EC"/>
</dbReference>
<feature type="active site" description="Proton acceptor; specific for D-alanine" evidence="4">
    <location>
        <position position="45"/>
    </location>
</feature>
<dbReference type="HAMAP" id="MF_01201">
    <property type="entry name" value="Ala_racemase"/>
    <property type="match status" value="1"/>
</dbReference>
<dbReference type="PANTHER" id="PTHR30511:SF0">
    <property type="entry name" value="ALANINE RACEMASE, CATABOLIC-RELATED"/>
    <property type="match status" value="1"/>
</dbReference>
<organism evidence="6 7">
    <name type="scientific">Brevibacterium otitidis</name>
    <dbReference type="NCBI Taxonomy" id="53364"/>
    <lineage>
        <taxon>Bacteria</taxon>
        <taxon>Bacillati</taxon>
        <taxon>Actinomycetota</taxon>
        <taxon>Actinomycetes</taxon>
        <taxon>Micrococcales</taxon>
        <taxon>Brevibacteriaceae</taxon>
        <taxon>Brevibacterium</taxon>
    </lineage>
</organism>
<proteinExistence type="inferred from homology"/>
<evidence type="ECO:0000256" key="3">
    <source>
        <dbReference type="ARBA" id="ARBA00023235"/>
    </source>
</evidence>
<feature type="modified residue" description="N6-(pyridoxal phosphate)lysine" evidence="4">
    <location>
        <position position="45"/>
    </location>
</feature>
<dbReference type="EC" id="5.1.1.1" evidence="4"/>
<comment type="function">
    <text evidence="4">Catalyzes the interconversion of L-alanine and D-alanine. May also act on other amino acids.</text>
</comment>